<gene>
    <name evidence="3" type="ORF">E2C06_32310</name>
</gene>
<dbReference type="PANTHER" id="PTHR42928">
    <property type="entry name" value="TRICARBOXYLATE-BINDING PROTEIN"/>
    <property type="match status" value="1"/>
</dbReference>
<protein>
    <submittedName>
        <fullName evidence="3">Tripartite tricarboxylate transporter substrate binding protein</fullName>
    </submittedName>
</protein>
<dbReference type="SUPFAM" id="SSF53850">
    <property type="entry name" value="Periplasmic binding protein-like II"/>
    <property type="match status" value="1"/>
</dbReference>
<dbReference type="OrthoDB" id="7250553at2"/>
<feature type="chain" id="PRO_5020893843" evidence="2">
    <location>
        <begin position="20"/>
        <end position="287"/>
    </location>
</feature>
<dbReference type="InterPro" id="IPR042100">
    <property type="entry name" value="Bug_dom1"/>
</dbReference>
<dbReference type="Pfam" id="PF03401">
    <property type="entry name" value="TctC"/>
    <property type="match status" value="1"/>
</dbReference>
<evidence type="ECO:0000256" key="1">
    <source>
        <dbReference type="ARBA" id="ARBA00006987"/>
    </source>
</evidence>
<dbReference type="Gene3D" id="3.40.190.10">
    <property type="entry name" value="Periplasmic binding protein-like II"/>
    <property type="match status" value="1"/>
</dbReference>
<feature type="signal peptide" evidence="2">
    <location>
        <begin position="1"/>
        <end position="19"/>
    </location>
</feature>
<accession>A0A4R5Q6J7</accession>
<dbReference type="Proteomes" id="UP000295096">
    <property type="component" value="Unassembled WGS sequence"/>
</dbReference>
<name>A0A4R5Q6J7_9PROT</name>
<sequence>MLRILAVLALLLAVGTGTAATQEAWPARPPRLVVPFPPGSISDAIARMVADRIAGSLGQRLVIDNRSGAAGNLGTEHVARSEADGYTFGLASSGTHAANLALYQNIGFDPMRDFDPVVGLVRVPNILVVRDSLTASSLVEFVSLAQARPGELTYGSIGNGSSQHLAGTQFQQLTGVRLTHVPYRAVPPLLVDMTGGRLDASFQLVPNVIEQVRAGQLRALAIATTARSAALPDVPTMAEAGVSGFETAGWFGIVAPRGTPAAATERLGREAEIVLLSVGNCINGCAP</sequence>
<reference evidence="3 4" key="1">
    <citation type="journal article" date="2016" name="J. Microbiol.">
        <title>Dankookia rubra gen. nov., sp. nov., an alphaproteobacterium isolated from sediment of a shallow stream.</title>
        <authorList>
            <person name="Kim W.H."/>
            <person name="Kim D.H."/>
            <person name="Kang K."/>
            <person name="Ahn T.Y."/>
        </authorList>
    </citation>
    <scope>NUCLEOTIDE SEQUENCE [LARGE SCALE GENOMIC DNA]</scope>
    <source>
        <strain evidence="3 4">JCM30602</strain>
    </source>
</reference>
<dbReference type="RefSeq" id="WP_133292685.1">
    <property type="nucleotide sequence ID" value="NZ_SMSJ01000117.1"/>
</dbReference>
<dbReference type="EMBL" id="SMSJ01000117">
    <property type="protein sequence ID" value="TDH58480.1"/>
    <property type="molecule type" value="Genomic_DNA"/>
</dbReference>
<organism evidence="3 4">
    <name type="scientific">Dankookia rubra</name>
    <dbReference type="NCBI Taxonomy" id="1442381"/>
    <lineage>
        <taxon>Bacteria</taxon>
        <taxon>Pseudomonadati</taxon>
        <taxon>Pseudomonadota</taxon>
        <taxon>Alphaproteobacteria</taxon>
        <taxon>Acetobacterales</taxon>
        <taxon>Roseomonadaceae</taxon>
        <taxon>Dankookia</taxon>
    </lineage>
</organism>
<dbReference type="AlphaFoldDB" id="A0A4R5Q6J7"/>
<dbReference type="PIRSF" id="PIRSF017082">
    <property type="entry name" value="YflP"/>
    <property type="match status" value="1"/>
</dbReference>
<comment type="caution">
    <text evidence="3">The sequence shown here is derived from an EMBL/GenBank/DDBJ whole genome shotgun (WGS) entry which is preliminary data.</text>
</comment>
<comment type="similarity">
    <text evidence="1">Belongs to the UPF0065 (bug) family.</text>
</comment>
<evidence type="ECO:0000313" key="4">
    <source>
        <dbReference type="Proteomes" id="UP000295096"/>
    </source>
</evidence>
<dbReference type="InterPro" id="IPR005064">
    <property type="entry name" value="BUG"/>
</dbReference>
<evidence type="ECO:0000256" key="2">
    <source>
        <dbReference type="SAM" id="SignalP"/>
    </source>
</evidence>
<dbReference type="Gene3D" id="3.40.190.150">
    <property type="entry name" value="Bordetella uptake gene, domain 1"/>
    <property type="match status" value="1"/>
</dbReference>
<keyword evidence="4" id="KW-1185">Reference proteome</keyword>
<proteinExistence type="inferred from homology"/>
<keyword evidence="2" id="KW-0732">Signal</keyword>
<dbReference type="PANTHER" id="PTHR42928:SF5">
    <property type="entry name" value="BLR1237 PROTEIN"/>
    <property type="match status" value="1"/>
</dbReference>
<evidence type="ECO:0000313" key="3">
    <source>
        <dbReference type="EMBL" id="TDH58480.1"/>
    </source>
</evidence>